<reference evidence="1 2" key="1">
    <citation type="submission" date="2016-11" db="EMBL/GenBank/DDBJ databases">
        <authorList>
            <person name="Jaros S."/>
            <person name="Januszkiewicz K."/>
            <person name="Wedrychowicz H."/>
        </authorList>
    </citation>
    <scope>NUCLEOTIDE SEQUENCE [LARGE SCALE GENOMIC DNA]</scope>
    <source>
        <strain evidence="1 2">GAS138</strain>
    </source>
</reference>
<dbReference type="InterPro" id="IPR007487">
    <property type="entry name" value="ABC_transpt-TYRBP-like"/>
</dbReference>
<dbReference type="Pfam" id="PF04392">
    <property type="entry name" value="ABC_sub_bind"/>
    <property type="match status" value="1"/>
</dbReference>
<dbReference type="Gene3D" id="3.40.50.2300">
    <property type="match status" value="2"/>
</dbReference>
<accession>A0A1M5Y6K3</accession>
<dbReference type="SUPFAM" id="SSF53822">
    <property type="entry name" value="Periplasmic binding protein-like I"/>
    <property type="match status" value="1"/>
</dbReference>
<proteinExistence type="predicted"/>
<evidence type="ECO:0000313" key="2">
    <source>
        <dbReference type="Proteomes" id="UP000189796"/>
    </source>
</evidence>
<dbReference type="RefSeq" id="WP_079606069.1">
    <property type="nucleotide sequence ID" value="NZ_LT670817.1"/>
</dbReference>
<sequence>MQFDQLNRRDFIVLLGGGSAGWPLVANAQQSGKLFRLGYLAFIRGQDSETVLQRLSELGYSEGRNLRFDLRSVDGQAERLPQLAAELVRAGPDVLIAGFGTLAAKAAKAATTTIPVVFTSVGDPIGAGLVASLNRPGGNVTGVSSEASDVVGKRLQILQECIPGKLTIAVLVNPDTPFSTLALQELRVAADARGLRIQVFEARTADQVPVAIEAANQAGAAGLITLEDPLIVRVRHQIAELAAKARLPAVYANRAFAEAGGLMSYGVDRRQLYRHAAEYVDKILKGAKPADLPVEQPTQFEFVINLKAAQSLGLTVPNTLLVNADQVIE</sequence>
<dbReference type="Proteomes" id="UP000189796">
    <property type="component" value="Chromosome I"/>
</dbReference>
<dbReference type="EMBL" id="LT670817">
    <property type="protein sequence ID" value="SHI07721.1"/>
    <property type="molecule type" value="Genomic_DNA"/>
</dbReference>
<dbReference type="PANTHER" id="PTHR35271:SF1">
    <property type="entry name" value="ABC TRANSPORTER, SUBSTRATE-BINDING LIPOPROTEIN"/>
    <property type="match status" value="1"/>
</dbReference>
<evidence type="ECO:0000313" key="1">
    <source>
        <dbReference type="EMBL" id="SHI07721.1"/>
    </source>
</evidence>
<dbReference type="AlphaFoldDB" id="A0A1M5Y6K3"/>
<dbReference type="InterPro" id="IPR028082">
    <property type="entry name" value="Peripla_BP_I"/>
</dbReference>
<organism evidence="1 2">
    <name type="scientific">Bradyrhizobium erythrophlei</name>
    <dbReference type="NCBI Taxonomy" id="1437360"/>
    <lineage>
        <taxon>Bacteria</taxon>
        <taxon>Pseudomonadati</taxon>
        <taxon>Pseudomonadota</taxon>
        <taxon>Alphaproteobacteria</taxon>
        <taxon>Hyphomicrobiales</taxon>
        <taxon>Nitrobacteraceae</taxon>
        <taxon>Bradyrhizobium</taxon>
    </lineage>
</organism>
<protein>
    <submittedName>
        <fullName evidence="1">Putative ABC transport system substrate-binding protein</fullName>
    </submittedName>
</protein>
<gene>
    <name evidence="1" type="ORF">SAMN05443248_7982</name>
</gene>
<dbReference type="OrthoDB" id="8441748at2"/>
<dbReference type="CDD" id="cd06325">
    <property type="entry name" value="PBP1_ABC_unchar_transporter"/>
    <property type="match status" value="1"/>
</dbReference>
<name>A0A1M5Y6K3_9BRAD</name>
<dbReference type="PANTHER" id="PTHR35271">
    <property type="entry name" value="ABC TRANSPORTER, SUBSTRATE-BINDING LIPOPROTEIN-RELATED"/>
    <property type="match status" value="1"/>
</dbReference>